<dbReference type="PROSITE" id="PS50956">
    <property type="entry name" value="HTH_ASNC_2"/>
    <property type="match status" value="1"/>
</dbReference>
<dbReference type="InterPro" id="IPR036388">
    <property type="entry name" value="WH-like_DNA-bd_sf"/>
</dbReference>
<evidence type="ECO:0000259" key="4">
    <source>
        <dbReference type="PROSITE" id="PS50956"/>
    </source>
</evidence>
<organism evidence="5 6">
    <name type="scientific">Paenochrobactrum gallinarii</name>
    <dbReference type="NCBI Taxonomy" id="643673"/>
    <lineage>
        <taxon>Bacteria</taxon>
        <taxon>Pseudomonadati</taxon>
        <taxon>Pseudomonadota</taxon>
        <taxon>Alphaproteobacteria</taxon>
        <taxon>Hyphomicrobiales</taxon>
        <taxon>Brucellaceae</taxon>
        <taxon>Paenochrobactrum</taxon>
    </lineage>
</organism>
<dbReference type="Pfam" id="PF13404">
    <property type="entry name" value="HTH_AsnC-type"/>
    <property type="match status" value="1"/>
</dbReference>
<gene>
    <name evidence="5" type="ORF">FHS77_001499</name>
</gene>
<evidence type="ECO:0000256" key="1">
    <source>
        <dbReference type="ARBA" id="ARBA00023015"/>
    </source>
</evidence>
<dbReference type="Pfam" id="PF01037">
    <property type="entry name" value="AsnC_trans_reg"/>
    <property type="match status" value="1"/>
</dbReference>
<dbReference type="GO" id="GO:0043565">
    <property type="term" value="F:sequence-specific DNA binding"/>
    <property type="evidence" value="ECO:0007669"/>
    <property type="project" value="InterPro"/>
</dbReference>
<dbReference type="PRINTS" id="PR00033">
    <property type="entry name" value="HTHASNC"/>
</dbReference>
<dbReference type="PANTHER" id="PTHR30154:SF34">
    <property type="entry name" value="TRANSCRIPTIONAL REGULATOR AZLB"/>
    <property type="match status" value="1"/>
</dbReference>
<feature type="domain" description="HTH asnC-type" evidence="4">
    <location>
        <begin position="7"/>
        <end position="68"/>
    </location>
</feature>
<dbReference type="InterPro" id="IPR019887">
    <property type="entry name" value="Tscrpt_reg_AsnC/Lrp_C"/>
</dbReference>
<dbReference type="EMBL" id="JACIIU010000005">
    <property type="protein sequence ID" value="MBB6260951.1"/>
    <property type="molecule type" value="Genomic_DNA"/>
</dbReference>
<comment type="caution">
    <text evidence="5">The sequence shown here is derived from an EMBL/GenBank/DDBJ whole genome shotgun (WGS) entry which is preliminary data.</text>
</comment>
<name>A0A841M3Q5_9HYPH</name>
<dbReference type="GO" id="GO:0005829">
    <property type="term" value="C:cytosol"/>
    <property type="evidence" value="ECO:0007669"/>
    <property type="project" value="TreeGrafter"/>
</dbReference>
<keyword evidence="2 5" id="KW-0238">DNA-binding</keyword>
<dbReference type="SUPFAM" id="SSF46785">
    <property type="entry name" value="Winged helix' DNA-binding domain"/>
    <property type="match status" value="1"/>
</dbReference>
<evidence type="ECO:0000313" key="6">
    <source>
        <dbReference type="Proteomes" id="UP000555393"/>
    </source>
</evidence>
<keyword evidence="3" id="KW-0804">Transcription</keyword>
<reference evidence="5 6" key="1">
    <citation type="submission" date="2020-08" db="EMBL/GenBank/DDBJ databases">
        <title>Genomic Encyclopedia of Type Strains, Phase IV (KMG-IV): sequencing the most valuable type-strain genomes for metagenomic binning, comparative biology and taxonomic classification.</title>
        <authorList>
            <person name="Goeker M."/>
        </authorList>
    </citation>
    <scope>NUCLEOTIDE SEQUENCE [LARGE SCALE GENOMIC DNA]</scope>
    <source>
        <strain evidence="5 6">DSM 22336</strain>
    </source>
</reference>
<dbReference type="InterPro" id="IPR019888">
    <property type="entry name" value="Tscrpt_reg_AsnC-like"/>
</dbReference>
<dbReference type="InterPro" id="IPR011008">
    <property type="entry name" value="Dimeric_a/b-barrel"/>
</dbReference>
<accession>A0A841M3Q5</accession>
<dbReference type="GO" id="GO:0043200">
    <property type="term" value="P:response to amino acid"/>
    <property type="evidence" value="ECO:0007669"/>
    <property type="project" value="TreeGrafter"/>
</dbReference>
<keyword evidence="6" id="KW-1185">Reference proteome</keyword>
<dbReference type="RefSeq" id="WP_184221860.1">
    <property type="nucleotide sequence ID" value="NZ_JACIIU010000005.1"/>
</dbReference>
<dbReference type="Proteomes" id="UP000555393">
    <property type="component" value="Unassembled WGS sequence"/>
</dbReference>
<dbReference type="Gene3D" id="3.30.70.920">
    <property type="match status" value="1"/>
</dbReference>
<dbReference type="SUPFAM" id="SSF54909">
    <property type="entry name" value="Dimeric alpha+beta barrel"/>
    <property type="match status" value="1"/>
</dbReference>
<dbReference type="SMART" id="SM00344">
    <property type="entry name" value="HTH_ASNC"/>
    <property type="match status" value="1"/>
</dbReference>
<protein>
    <submittedName>
        <fullName evidence="5">DNA-binding Lrp family transcriptional regulator</fullName>
    </submittedName>
</protein>
<dbReference type="AlphaFoldDB" id="A0A841M3Q5"/>
<evidence type="ECO:0000313" key="5">
    <source>
        <dbReference type="EMBL" id="MBB6260951.1"/>
    </source>
</evidence>
<dbReference type="InterPro" id="IPR036390">
    <property type="entry name" value="WH_DNA-bd_sf"/>
</dbReference>
<proteinExistence type="predicted"/>
<dbReference type="Gene3D" id="1.10.10.10">
    <property type="entry name" value="Winged helix-like DNA-binding domain superfamily/Winged helix DNA-binding domain"/>
    <property type="match status" value="1"/>
</dbReference>
<evidence type="ECO:0000256" key="2">
    <source>
        <dbReference type="ARBA" id="ARBA00023125"/>
    </source>
</evidence>
<keyword evidence="1" id="KW-0805">Transcription regulation</keyword>
<evidence type="ECO:0000256" key="3">
    <source>
        <dbReference type="ARBA" id="ARBA00023163"/>
    </source>
</evidence>
<dbReference type="InterPro" id="IPR000485">
    <property type="entry name" value="AsnC-type_HTH_dom"/>
</dbReference>
<dbReference type="PANTHER" id="PTHR30154">
    <property type="entry name" value="LEUCINE-RESPONSIVE REGULATORY PROTEIN"/>
    <property type="match status" value="1"/>
</dbReference>
<sequence>MSAHIKLDSYDKALLKLLQEDASRSQKELAERIHLSPAAVQRRIVKLQNNGAIKKIAAIVEPSIVGLPVTVIVEVTLSDERSTTVAAAKKMFKNAEDVQQCYGVAGNAGIILIMSVPSTEEYEARTARLLGDNPYVMSYRTIIVLDRVKSDLALPI</sequence>